<evidence type="ECO:0000313" key="5">
    <source>
        <dbReference type="Proteomes" id="UP000182114"/>
    </source>
</evidence>
<evidence type="ECO:0000256" key="1">
    <source>
        <dbReference type="ARBA" id="ARBA00022729"/>
    </source>
</evidence>
<dbReference type="AlphaFoldDB" id="A0A1G7LL84"/>
<feature type="chain" id="PRO_5010205056" evidence="2">
    <location>
        <begin position="19"/>
        <end position="1124"/>
    </location>
</feature>
<organism evidence="4 5">
    <name type="scientific">Cellulophaga baltica</name>
    <dbReference type="NCBI Taxonomy" id="76594"/>
    <lineage>
        <taxon>Bacteria</taxon>
        <taxon>Pseudomonadati</taxon>
        <taxon>Bacteroidota</taxon>
        <taxon>Flavobacteriia</taxon>
        <taxon>Flavobacteriales</taxon>
        <taxon>Flavobacteriaceae</taxon>
        <taxon>Cellulophaga</taxon>
    </lineage>
</organism>
<feature type="domain" description="Secretion system C-terminal sorting" evidence="3">
    <location>
        <begin position="1048"/>
        <end position="1123"/>
    </location>
</feature>
<feature type="signal peptide" evidence="2">
    <location>
        <begin position="1"/>
        <end position="18"/>
    </location>
</feature>
<dbReference type="InterPro" id="IPR013783">
    <property type="entry name" value="Ig-like_fold"/>
</dbReference>
<dbReference type="EMBL" id="FNBD01000019">
    <property type="protein sequence ID" value="SDF50278.1"/>
    <property type="molecule type" value="Genomic_DNA"/>
</dbReference>
<evidence type="ECO:0000256" key="2">
    <source>
        <dbReference type="SAM" id="SignalP"/>
    </source>
</evidence>
<accession>A0A1G7LL84</accession>
<evidence type="ECO:0000259" key="3">
    <source>
        <dbReference type="Pfam" id="PF18962"/>
    </source>
</evidence>
<name>A0A1G7LL84_9FLAO</name>
<dbReference type="Gene3D" id="2.60.40.10">
    <property type="entry name" value="Immunoglobulins"/>
    <property type="match status" value="2"/>
</dbReference>
<protein>
    <submittedName>
        <fullName evidence="4">Por secretion system C-terminal sorting domain-containing protein</fullName>
    </submittedName>
</protein>
<gene>
    <name evidence="4" type="ORF">SAMN04487992_11915</name>
</gene>
<keyword evidence="1 2" id="KW-0732">Signal</keyword>
<proteinExistence type="predicted"/>
<dbReference type="Proteomes" id="UP000182114">
    <property type="component" value="Unassembled WGS sequence"/>
</dbReference>
<dbReference type="Pfam" id="PF13573">
    <property type="entry name" value="SprB"/>
    <property type="match status" value="5"/>
</dbReference>
<keyword evidence="5" id="KW-1185">Reference proteome</keyword>
<dbReference type="NCBIfam" id="TIGR04183">
    <property type="entry name" value="Por_Secre_tail"/>
    <property type="match status" value="1"/>
</dbReference>
<sequence>MKKLFFLLFIIGSSVLNAQNSRIEISDFSFESDGGGVCENYVKLTVSFEDGTSDVIFYKDFESGPFISTVPDSTYNFPGKKIREIKVEQFTHLTNVDNGGFCSYYPPSFTAQFSYPIPIFNYNDCSLKTYTKYVRQPPIIGGLRTIYNELKFDYKISNSVDVLNDPIKTQLGYDDPITINATPNLDSSFYNWQYQVVSGPSIQPTSNLWTDVPRPTTPATLKFTANAILPNSSIGKYIYFRIKPCNDDFQGKIVGYDILPSAPKIINYTTTPVTCYGANNGTVTLQFNKNLGNKESLAIEVVDLSKQINDITSSEPLYEAVIPGFSITSKDIINNKLTITGLRGSNPENFRIQFLGGSGLFADGAKHTIDFKIYEPDFVTSKITRFTEVYCKDGADGTITIEADGGSETGYQFSIVNDDGSDGTWIPFTNGKSHTITDLPANTYSIKVRDGNECVAKELVPDTDGNDTPDQDKDLILEQLIEEPTSVLALEFLAVTTDRTAMSNDAKAFGFTDGRITAVVTGGTAPYTVEWKNKNTGVVVTTVSSTPFDDVEESQTVTLNTIGEGTYTLTVTDFNHTQATQKATCFAEGDFSITQPDKLLLTLEEINPVSCNSFNEFNNPVGDGELVAHGTGGVQLNMLENNGLPYYYTWKKEDENGVFQELLEEKDSILSNATAARYSVNIRDANGILIGNYVNNSLDTETDVVHDLLDPEPLVITFTKGDLKCSDGTEGWAEANITGGTGNYTLKWSNGATDPKIENLEKGNYLLFVTDAKGCQATSQVRIEAPNVLDIAILEQNAPVCNNGADGVISLGISGGLEEYTYSWLKEGTPITNHSGFYANNLTAGDYTITVTDANLCSKTVEINLANPSLDLINLGEDRLLCGGQSIVLDATYHSEGTTYVWTSDTGFTSTSSTIEVTEAGTYTVVLTTLLGCNGGDSITISTTDTPIDAHFIVSTQAFAGEELALVNISEPLGDTVEWFFPPEAQIIAETKENVILLFDAPGAYDIILRTNQGTCFLEYMKTIRIGEAADIPDIGDAETPFIQDFKIFPNPSNGDFSVSINLTEASPISLKIFNMASQGLVHERQEKAEASFELAYGVTLASGTYVLLLETAKGSEIRKIIIK</sequence>
<dbReference type="Pfam" id="PF18962">
    <property type="entry name" value="Por_Secre_tail"/>
    <property type="match status" value="1"/>
</dbReference>
<dbReference type="InterPro" id="IPR026444">
    <property type="entry name" value="Secre_tail"/>
</dbReference>
<dbReference type="RefSeq" id="WP_074539470.1">
    <property type="nucleotide sequence ID" value="NZ_FNBD01000019.1"/>
</dbReference>
<evidence type="ECO:0000313" key="4">
    <source>
        <dbReference type="EMBL" id="SDF50278.1"/>
    </source>
</evidence>
<dbReference type="InterPro" id="IPR025667">
    <property type="entry name" value="SprB_repeat"/>
</dbReference>
<reference evidence="5" key="1">
    <citation type="submission" date="2016-10" db="EMBL/GenBank/DDBJ databases">
        <authorList>
            <person name="Varghese N."/>
            <person name="Submissions S."/>
        </authorList>
    </citation>
    <scope>NUCLEOTIDE SEQUENCE [LARGE SCALE GENOMIC DNA]</scope>
    <source>
        <strain evidence="5">DSM 24729</strain>
    </source>
</reference>
<dbReference type="eggNOG" id="COG3209">
    <property type="taxonomic scope" value="Bacteria"/>
</dbReference>